<reference evidence="1 2" key="1">
    <citation type="journal article" date="2023" name="G3 (Bethesda)">
        <title>A chromosome-level genome assembly of Zasmidium syzygii isolated from banana leaves.</title>
        <authorList>
            <person name="van Westerhoven A.C."/>
            <person name="Mehrabi R."/>
            <person name="Talebi R."/>
            <person name="Steentjes M.B.F."/>
            <person name="Corcolon B."/>
            <person name="Chong P.A."/>
            <person name="Kema G.H.J."/>
            <person name="Seidl M.F."/>
        </authorList>
    </citation>
    <scope>NUCLEOTIDE SEQUENCE [LARGE SCALE GENOMIC DNA]</scope>
    <source>
        <strain evidence="1 2">P124</strain>
    </source>
</reference>
<keyword evidence="2" id="KW-1185">Reference proteome</keyword>
<evidence type="ECO:0000313" key="1">
    <source>
        <dbReference type="EMBL" id="KAK4497952.1"/>
    </source>
</evidence>
<organism evidence="1 2">
    <name type="scientific">Zasmidium cellare</name>
    <name type="common">Wine cellar mold</name>
    <name type="synonym">Racodium cellare</name>
    <dbReference type="NCBI Taxonomy" id="395010"/>
    <lineage>
        <taxon>Eukaryota</taxon>
        <taxon>Fungi</taxon>
        <taxon>Dikarya</taxon>
        <taxon>Ascomycota</taxon>
        <taxon>Pezizomycotina</taxon>
        <taxon>Dothideomycetes</taxon>
        <taxon>Dothideomycetidae</taxon>
        <taxon>Mycosphaerellales</taxon>
        <taxon>Mycosphaerellaceae</taxon>
        <taxon>Zasmidium</taxon>
    </lineage>
</organism>
<evidence type="ECO:0000313" key="2">
    <source>
        <dbReference type="Proteomes" id="UP001305779"/>
    </source>
</evidence>
<comment type="caution">
    <text evidence="1">The sequence shown here is derived from an EMBL/GenBank/DDBJ whole genome shotgun (WGS) entry which is preliminary data.</text>
</comment>
<name>A0ABR0E956_ZASCE</name>
<sequence>MCRAITLHYTCTHTHSHTLSPCRHTKLTPKRDGTLTPFCKAYKRSTYALHIRLSTPCPSCYAQRLLDRKVLGWVEYGPRRSYVWQRAVTDVREVKSLMRMVRVGEGRDEGIRRRVGRLEGELGLERTVPKVKEKRKVFCRKVVNGGSPLRRELRVEDLEDVEERRQEKANGDEMREEMERREIVAWPEAREMLRDPRGEAAMLSRIMARDQMARMAEAQRRVDAERREQALAWMEPEDRLAWEQSMWGRSGWSPWNVSGMFCLGF</sequence>
<accession>A0ABR0E956</accession>
<proteinExistence type="predicted"/>
<dbReference type="Proteomes" id="UP001305779">
    <property type="component" value="Unassembled WGS sequence"/>
</dbReference>
<protein>
    <submittedName>
        <fullName evidence="1">Uncharacterized protein</fullName>
    </submittedName>
</protein>
<gene>
    <name evidence="1" type="ORF">PRZ48_010608</name>
</gene>
<dbReference type="EMBL" id="JAXOVC010000008">
    <property type="protein sequence ID" value="KAK4497952.1"/>
    <property type="molecule type" value="Genomic_DNA"/>
</dbReference>